<reference evidence="5" key="1">
    <citation type="journal article" date="2019" name="Int. J. Syst. Evol. Microbiol.">
        <title>The Global Catalogue of Microorganisms (GCM) 10K type strain sequencing project: providing services to taxonomists for standard genome sequencing and annotation.</title>
        <authorList>
            <consortium name="The Broad Institute Genomics Platform"/>
            <consortium name="The Broad Institute Genome Sequencing Center for Infectious Disease"/>
            <person name="Wu L."/>
            <person name="Ma J."/>
        </authorList>
    </citation>
    <scope>NUCLEOTIDE SEQUENCE [LARGE SCALE GENOMIC DNA]</scope>
    <source>
        <strain evidence="5">JCM 31696</strain>
    </source>
</reference>
<name>A0ABW3CHV8_9ACTN</name>
<comment type="caution">
    <text evidence="4">The sequence shown here is derived from an EMBL/GenBank/DDBJ whole genome shotgun (WGS) entry which is preliminary data.</text>
</comment>
<keyword evidence="5" id="KW-1185">Reference proteome</keyword>
<accession>A0ABW3CHV8</accession>
<evidence type="ECO:0000256" key="1">
    <source>
        <dbReference type="ARBA" id="ARBA00022729"/>
    </source>
</evidence>
<protein>
    <submittedName>
        <fullName evidence="4">DUF4352 domain-containing protein</fullName>
    </submittedName>
</protein>
<dbReference type="Gene3D" id="2.60.40.1240">
    <property type="match status" value="1"/>
</dbReference>
<gene>
    <name evidence="4" type="ORF">ACFQ07_18005</name>
</gene>
<feature type="region of interest" description="Disordered" evidence="2">
    <location>
        <begin position="1"/>
        <end position="45"/>
    </location>
</feature>
<proteinExistence type="predicted"/>
<dbReference type="InterPro" id="IPR029050">
    <property type="entry name" value="Immunoprotect_excell_Ig-like"/>
</dbReference>
<dbReference type="Pfam" id="PF11611">
    <property type="entry name" value="DUF4352"/>
    <property type="match status" value="1"/>
</dbReference>
<feature type="non-terminal residue" evidence="4">
    <location>
        <position position="1"/>
    </location>
</feature>
<feature type="compositionally biased region" description="Gly residues" evidence="2">
    <location>
        <begin position="7"/>
        <end position="19"/>
    </location>
</feature>
<feature type="compositionally biased region" description="Low complexity" evidence="2">
    <location>
        <begin position="20"/>
        <end position="30"/>
    </location>
</feature>
<evidence type="ECO:0000313" key="5">
    <source>
        <dbReference type="Proteomes" id="UP001597083"/>
    </source>
</evidence>
<organism evidence="4 5">
    <name type="scientific">Actinomadura adrarensis</name>
    <dbReference type="NCBI Taxonomy" id="1819600"/>
    <lineage>
        <taxon>Bacteria</taxon>
        <taxon>Bacillati</taxon>
        <taxon>Actinomycetota</taxon>
        <taxon>Actinomycetes</taxon>
        <taxon>Streptosporangiales</taxon>
        <taxon>Thermomonosporaceae</taxon>
        <taxon>Actinomadura</taxon>
    </lineage>
</organism>
<dbReference type="InterPro" id="IPR029051">
    <property type="entry name" value="DUF4352"/>
</dbReference>
<evidence type="ECO:0000259" key="3">
    <source>
        <dbReference type="Pfam" id="PF11611"/>
    </source>
</evidence>
<feature type="domain" description="DUF4352" evidence="3">
    <location>
        <begin position="43"/>
        <end position="166"/>
    </location>
</feature>
<sequence length="174" mass="18049">TSSGSGTDSGGGSGAGSGAASGEPEKSGGSQQKGASKKPVTNGIGREYRDGKFAFTVTRVKKGVSQVGDSFLAEKAQGQFVLVYVTVKNIGDEARTFHNSSQYLYDTGGRKFESDGEAGIVMGDESKAFLEDINPGNSVKGILVFDVPKGVKLKSIEMHDSMFSGGVTIPLGNR</sequence>
<keyword evidence="1" id="KW-0732">Signal</keyword>
<dbReference type="Proteomes" id="UP001597083">
    <property type="component" value="Unassembled WGS sequence"/>
</dbReference>
<evidence type="ECO:0000256" key="2">
    <source>
        <dbReference type="SAM" id="MobiDB-lite"/>
    </source>
</evidence>
<dbReference type="EMBL" id="JBHTIR010002717">
    <property type="protein sequence ID" value="MFD0854136.1"/>
    <property type="molecule type" value="Genomic_DNA"/>
</dbReference>
<evidence type="ECO:0000313" key="4">
    <source>
        <dbReference type="EMBL" id="MFD0854136.1"/>
    </source>
</evidence>